<organism evidence="1 2">
    <name type="scientific">Hanamia caeni</name>
    <dbReference type="NCBI Taxonomy" id="2294116"/>
    <lineage>
        <taxon>Bacteria</taxon>
        <taxon>Pseudomonadati</taxon>
        <taxon>Bacteroidota</taxon>
        <taxon>Chitinophagia</taxon>
        <taxon>Chitinophagales</taxon>
        <taxon>Chitinophagaceae</taxon>
        <taxon>Hanamia</taxon>
    </lineage>
</organism>
<reference evidence="1 2" key="1">
    <citation type="submission" date="2018-11" db="EMBL/GenBank/DDBJ databases">
        <title>Draft genome sequence of Ferruginibacter sp. BO-59.</title>
        <authorList>
            <person name="Im W.T."/>
        </authorList>
    </citation>
    <scope>NUCLEOTIDE SEQUENCE [LARGE SCALE GENOMIC DNA]</scope>
    <source>
        <strain evidence="1 2">BO-59</strain>
    </source>
</reference>
<dbReference type="AlphaFoldDB" id="A0A3M9N890"/>
<sequence length="62" mass="7283">MCNRHIRIYAKSGRSAKIEHWRIFQQQLRAEESLCSNRNNNQLFIINLVTVPADRNSNSRIA</sequence>
<keyword evidence="2" id="KW-1185">Reference proteome</keyword>
<accession>A0A3M9N890</accession>
<name>A0A3M9N890_9BACT</name>
<evidence type="ECO:0000313" key="2">
    <source>
        <dbReference type="Proteomes" id="UP000267223"/>
    </source>
</evidence>
<dbReference type="Proteomes" id="UP000267223">
    <property type="component" value="Unassembled WGS sequence"/>
</dbReference>
<evidence type="ECO:0000313" key="1">
    <source>
        <dbReference type="EMBL" id="RNI33956.1"/>
    </source>
</evidence>
<proteinExistence type="predicted"/>
<protein>
    <submittedName>
        <fullName evidence="1">Uncharacterized protein</fullName>
    </submittedName>
</protein>
<comment type="caution">
    <text evidence="1">The sequence shown here is derived from an EMBL/GenBank/DDBJ whole genome shotgun (WGS) entry which is preliminary data.</text>
</comment>
<gene>
    <name evidence="1" type="ORF">EFY79_16740</name>
</gene>
<dbReference type="EMBL" id="RJJR01000015">
    <property type="protein sequence ID" value="RNI33956.1"/>
    <property type="molecule type" value="Genomic_DNA"/>
</dbReference>